<reference evidence="2 3" key="1">
    <citation type="submission" date="2007-07" db="EMBL/GenBank/DDBJ databases">
        <title>Complete sequence of chromosome of Xanthobacter autotrophicus Py2.</title>
        <authorList>
            <consortium name="US DOE Joint Genome Institute"/>
            <person name="Copeland A."/>
            <person name="Lucas S."/>
            <person name="Lapidus A."/>
            <person name="Barry K."/>
            <person name="Glavina del Rio T."/>
            <person name="Hammon N."/>
            <person name="Israni S."/>
            <person name="Dalin E."/>
            <person name="Tice H."/>
            <person name="Pitluck S."/>
            <person name="Sims D."/>
            <person name="Brettin T."/>
            <person name="Bruce D."/>
            <person name="Detter J.C."/>
            <person name="Han C."/>
            <person name="Tapia R."/>
            <person name="Brainard J."/>
            <person name="Schmutz J."/>
            <person name="Larimer F."/>
            <person name="Land M."/>
            <person name="Hauser L."/>
            <person name="Kyrpides N."/>
            <person name="Kim E."/>
            <person name="Ensigns S.A."/>
            <person name="Richardson P."/>
        </authorList>
    </citation>
    <scope>NUCLEOTIDE SEQUENCE [LARGE SCALE GENOMIC DNA]</scope>
    <source>
        <strain evidence="3">ATCC BAA-1158 / Py2</strain>
    </source>
</reference>
<organism evidence="2 3">
    <name type="scientific">Xanthobacter autotrophicus (strain ATCC BAA-1158 / Py2)</name>
    <dbReference type="NCBI Taxonomy" id="78245"/>
    <lineage>
        <taxon>Bacteria</taxon>
        <taxon>Pseudomonadati</taxon>
        <taxon>Pseudomonadota</taxon>
        <taxon>Alphaproteobacteria</taxon>
        <taxon>Hyphomicrobiales</taxon>
        <taxon>Xanthobacteraceae</taxon>
        <taxon>Xanthobacter</taxon>
    </lineage>
</organism>
<evidence type="ECO:0000256" key="1">
    <source>
        <dbReference type="SAM" id="MobiDB-lite"/>
    </source>
</evidence>
<dbReference type="STRING" id="78245.Xaut_3433"/>
<proteinExistence type="predicted"/>
<dbReference type="HOGENOM" id="CLU_715611_0_0_5"/>
<evidence type="ECO:0000313" key="3">
    <source>
        <dbReference type="Proteomes" id="UP000002417"/>
    </source>
</evidence>
<keyword evidence="3" id="KW-1185">Reference proteome</keyword>
<dbReference type="eggNOG" id="COG0741">
    <property type="taxonomic scope" value="Bacteria"/>
</dbReference>
<sequence>MWDIPSFAIPVQVNQGGQIASYADRLLGSFDQGRASRREQDILTGRKALGEEMAANPTATPNYQSLATRLLGNGDLEGAGTFMRLGQQATQNGFERQKIDIMRQRLDKDGHPTYGLTPQFGVDAQGNPVMLQLGSNGTVRQAQTPPGVSLSNKPIVSDAGTHFVLTDSITRQPITTIPKNVAGKAAAGEVGKAAGQAQAQLPGAEGMAKQIGDQIDALASDQYLPYMLGPMASHMPNVSADAARVQAKMDQLRGGVFLQGYGMLKGGGAITEVEGLKAEQAMARLSAAQSVDDYKAALGEFKDALTTGLAKLRAQGAMVPGAGQNFGAPGGAQASGAPMASGQGGPAQSAAIPPAAASLLRSNPGLSADFDRKYGAGSASRVLGGQ</sequence>
<feature type="compositionally biased region" description="Low complexity" evidence="1">
    <location>
        <begin position="331"/>
        <end position="358"/>
    </location>
</feature>
<accession>A7IKW9</accession>
<evidence type="ECO:0000313" key="2">
    <source>
        <dbReference type="EMBL" id="ABS68662.1"/>
    </source>
</evidence>
<gene>
    <name evidence="2" type="ordered locus">Xaut_3433</name>
</gene>
<name>A7IKW9_XANP2</name>
<feature type="region of interest" description="Disordered" evidence="1">
    <location>
        <begin position="329"/>
        <end position="386"/>
    </location>
</feature>
<dbReference type="OrthoDB" id="7330655at2"/>
<dbReference type="Proteomes" id="UP000002417">
    <property type="component" value="Chromosome"/>
</dbReference>
<dbReference type="EMBL" id="CP000781">
    <property type="protein sequence ID" value="ABS68662.1"/>
    <property type="molecule type" value="Genomic_DNA"/>
</dbReference>
<dbReference type="AlphaFoldDB" id="A7IKW9"/>
<dbReference type="KEGG" id="xau:Xaut_3433"/>
<protein>
    <submittedName>
        <fullName evidence="2">Uncharacterized protein</fullName>
    </submittedName>
</protein>